<gene>
    <name evidence="1" type="ORF">TTAC_LOCUS4820</name>
</gene>
<evidence type="ECO:0000313" key="3">
    <source>
        <dbReference type="WBParaSite" id="TTAC_0000483501-mRNA-1"/>
    </source>
</evidence>
<evidence type="ECO:0000313" key="2">
    <source>
        <dbReference type="Proteomes" id="UP000274429"/>
    </source>
</evidence>
<protein>
    <submittedName>
        <fullName evidence="3">Transposase</fullName>
    </submittedName>
</protein>
<evidence type="ECO:0000313" key="1">
    <source>
        <dbReference type="EMBL" id="VDM25714.1"/>
    </source>
</evidence>
<dbReference type="WBParaSite" id="TTAC_0000483501-mRNA-1">
    <property type="protein sequence ID" value="TTAC_0000483501-mRNA-1"/>
    <property type="gene ID" value="TTAC_0000483501"/>
</dbReference>
<dbReference type="STRING" id="6205.A0A0R3WVP5"/>
<dbReference type="EMBL" id="UYWX01005424">
    <property type="protein sequence ID" value="VDM25714.1"/>
    <property type="molecule type" value="Genomic_DNA"/>
</dbReference>
<organism evidence="3">
    <name type="scientific">Hydatigena taeniaeformis</name>
    <name type="common">Feline tapeworm</name>
    <name type="synonym">Taenia taeniaeformis</name>
    <dbReference type="NCBI Taxonomy" id="6205"/>
    <lineage>
        <taxon>Eukaryota</taxon>
        <taxon>Metazoa</taxon>
        <taxon>Spiralia</taxon>
        <taxon>Lophotrochozoa</taxon>
        <taxon>Platyhelminthes</taxon>
        <taxon>Cestoda</taxon>
        <taxon>Eucestoda</taxon>
        <taxon>Cyclophyllidea</taxon>
        <taxon>Taeniidae</taxon>
        <taxon>Hydatigera</taxon>
    </lineage>
</organism>
<reference evidence="3" key="1">
    <citation type="submission" date="2017-02" db="UniProtKB">
        <authorList>
            <consortium name="WormBaseParasite"/>
        </authorList>
    </citation>
    <scope>IDENTIFICATION</scope>
</reference>
<name>A0A0R3WVP5_HYDTA</name>
<reference evidence="1 2" key="2">
    <citation type="submission" date="2018-11" db="EMBL/GenBank/DDBJ databases">
        <authorList>
            <consortium name="Pathogen Informatics"/>
        </authorList>
    </citation>
    <scope>NUCLEOTIDE SEQUENCE [LARGE SCALE GENOMIC DNA]</scope>
</reference>
<dbReference type="Proteomes" id="UP000274429">
    <property type="component" value="Unassembled WGS sequence"/>
</dbReference>
<proteinExistence type="predicted"/>
<dbReference type="AlphaFoldDB" id="A0A0R3WVP5"/>
<sequence length="72" mass="8223">MFAPLKWYSFVCQRQDYGDVIIYLQVKAIRLSAAPFTIENGMLTPTMKTAREIIRRHFGSAIKALYQPTAAI</sequence>
<keyword evidence="2" id="KW-1185">Reference proteome</keyword>
<accession>A0A0R3WVP5</accession>
<dbReference type="OrthoDB" id="1700726at2759"/>